<organism evidence="1 2">
    <name type="scientific">Paramarasmius palmivorus</name>
    <dbReference type="NCBI Taxonomy" id="297713"/>
    <lineage>
        <taxon>Eukaryota</taxon>
        <taxon>Fungi</taxon>
        <taxon>Dikarya</taxon>
        <taxon>Basidiomycota</taxon>
        <taxon>Agaricomycotina</taxon>
        <taxon>Agaricomycetes</taxon>
        <taxon>Agaricomycetidae</taxon>
        <taxon>Agaricales</taxon>
        <taxon>Marasmiineae</taxon>
        <taxon>Marasmiaceae</taxon>
        <taxon>Paramarasmius</taxon>
    </lineage>
</organism>
<dbReference type="AlphaFoldDB" id="A0AAW0E0C1"/>
<name>A0AAW0E0C1_9AGAR</name>
<keyword evidence="2" id="KW-1185">Reference proteome</keyword>
<dbReference type="EMBL" id="JAYKXP010000005">
    <property type="protein sequence ID" value="KAK7058356.1"/>
    <property type="molecule type" value="Genomic_DNA"/>
</dbReference>
<sequence length="156" mass="16740">MQIFISIRILLDNLTMFQPKFLSAITAAILLPAPAVFAGGFHFLIGSLTIAGGEPDIYSVLTDSRDYGCNGFLNSQTNLQWDNEDDKEFSGEVCGVNLNFFPPSGGGLEFFQSGGDGTRLGTCTDGDHSVHTCTSTGLDQAQFTDFYVCEAASLCN</sequence>
<evidence type="ECO:0000313" key="2">
    <source>
        <dbReference type="Proteomes" id="UP001383192"/>
    </source>
</evidence>
<accession>A0AAW0E0C1</accession>
<reference evidence="1 2" key="1">
    <citation type="submission" date="2024-01" db="EMBL/GenBank/DDBJ databases">
        <title>A draft genome for a cacao thread blight-causing isolate of Paramarasmius palmivorus.</title>
        <authorList>
            <person name="Baruah I.K."/>
            <person name="Bukari Y."/>
            <person name="Amoako-Attah I."/>
            <person name="Meinhardt L.W."/>
            <person name="Bailey B.A."/>
            <person name="Cohen S.P."/>
        </authorList>
    </citation>
    <scope>NUCLEOTIDE SEQUENCE [LARGE SCALE GENOMIC DNA]</scope>
    <source>
        <strain evidence="1 2">GH-12</strain>
    </source>
</reference>
<gene>
    <name evidence="1" type="ORF">VNI00_001990</name>
</gene>
<comment type="caution">
    <text evidence="1">The sequence shown here is derived from an EMBL/GenBank/DDBJ whole genome shotgun (WGS) entry which is preliminary data.</text>
</comment>
<proteinExistence type="predicted"/>
<protein>
    <submittedName>
        <fullName evidence="1">Uncharacterized protein</fullName>
    </submittedName>
</protein>
<evidence type="ECO:0000313" key="1">
    <source>
        <dbReference type="EMBL" id="KAK7058356.1"/>
    </source>
</evidence>
<dbReference type="Proteomes" id="UP001383192">
    <property type="component" value="Unassembled WGS sequence"/>
</dbReference>